<organism evidence="1">
    <name type="scientific">viral metagenome</name>
    <dbReference type="NCBI Taxonomy" id="1070528"/>
    <lineage>
        <taxon>unclassified sequences</taxon>
        <taxon>metagenomes</taxon>
        <taxon>organismal metagenomes</taxon>
    </lineage>
</organism>
<accession>A0A6C0EE63</accession>
<reference evidence="1" key="1">
    <citation type="journal article" date="2020" name="Nature">
        <title>Giant virus diversity and host interactions through global metagenomics.</title>
        <authorList>
            <person name="Schulz F."/>
            <person name="Roux S."/>
            <person name="Paez-Espino D."/>
            <person name="Jungbluth S."/>
            <person name="Walsh D.A."/>
            <person name="Denef V.J."/>
            <person name="McMahon K.D."/>
            <person name="Konstantinidis K.T."/>
            <person name="Eloe-Fadrosh E.A."/>
            <person name="Kyrpides N.C."/>
            <person name="Woyke T."/>
        </authorList>
    </citation>
    <scope>NUCLEOTIDE SEQUENCE</scope>
    <source>
        <strain evidence="1">GVMAG-M-3300023179-2</strain>
    </source>
</reference>
<dbReference type="AlphaFoldDB" id="A0A6C0EE63"/>
<sequence>MKIIQQQHDNELFIEKQKNEIILEKHKNEIIHEIHKNELKDKDIQLLEYKIRLLELNK</sequence>
<name>A0A6C0EE63_9ZZZZ</name>
<protein>
    <submittedName>
        <fullName evidence="1">Uncharacterized protein</fullName>
    </submittedName>
</protein>
<proteinExistence type="predicted"/>
<dbReference type="EMBL" id="MN739808">
    <property type="protein sequence ID" value="QHT27032.1"/>
    <property type="molecule type" value="Genomic_DNA"/>
</dbReference>
<evidence type="ECO:0000313" key="1">
    <source>
        <dbReference type="EMBL" id="QHT27032.1"/>
    </source>
</evidence>